<dbReference type="KEGG" id="aez:C3E78_16710"/>
<sequence>MQPTVAEWRARLDAGDISARELAAHYLDRLDGAADLNAVAARDDAAVLRAADVADVRLRAGERAPLLGVPVTVKDMIDVAGMPCRAGSLARTEVPGTDAALVQRIRAAGGVVLAKTTMPELGLSYETDSPATGRTVHPRDPDRTPGGSSGGEGALLGADASAVGVGTDGGGSIRVPSAYCGLFGLRPTPGRVPLTGSWPPGRAGSMFDITNAGPMGRATTDVATLLEVMAGPDHGDVFSHPVRLRDHRAVDIATLRVGWYVEDGTAVADPVVAAGVRSAAAALADAGAHVEQAAPPASVTSATELFFRATAADGGEGLRALVDDDPAHHTAQFLRLLNHPPHGSSSSAADYFAVQQAMLALRTDVRRWLDGYDVVLAPVCAGQAPRHETPPGGVPQESYLRYEAFNFTHTYSLAGLPAGSAPVALVDGLPVGVQVIAPAWREDLVLAAMDVLEDAFGGFTLAAPA</sequence>
<dbReference type="AlphaFoldDB" id="A0A2S0WQW9"/>
<evidence type="ECO:0000313" key="3">
    <source>
        <dbReference type="Proteomes" id="UP000244384"/>
    </source>
</evidence>
<gene>
    <name evidence="2" type="ORF">C3E78_16710</name>
</gene>
<dbReference type="InterPro" id="IPR023631">
    <property type="entry name" value="Amidase_dom"/>
</dbReference>
<dbReference type="PANTHER" id="PTHR43372:SF4">
    <property type="entry name" value="FATTY-ACID AMIDE HYDROLASE 2"/>
    <property type="match status" value="1"/>
</dbReference>
<organism evidence="2 3">
    <name type="scientific">Aeromicrobium chenweiae</name>
    <dbReference type="NCBI Taxonomy" id="2079793"/>
    <lineage>
        <taxon>Bacteria</taxon>
        <taxon>Bacillati</taxon>
        <taxon>Actinomycetota</taxon>
        <taxon>Actinomycetes</taxon>
        <taxon>Propionibacteriales</taxon>
        <taxon>Nocardioidaceae</taxon>
        <taxon>Aeromicrobium</taxon>
    </lineage>
</organism>
<dbReference type="EMBL" id="CP026952">
    <property type="protein sequence ID" value="AWB93721.1"/>
    <property type="molecule type" value="Genomic_DNA"/>
</dbReference>
<proteinExistence type="predicted"/>
<feature type="domain" description="Amidase" evidence="1">
    <location>
        <begin position="22"/>
        <end position="446"/>
    </location>
</feature>
<dbReference type="RefSeq" id="WP_108580360.1">
    <property type="nucleotide sequence ID" value="NZ_CP026952.1"/>
</dbReference>
<dbReference type="PROSITE" id="PS00571">
    <property type="entry name" value="AMIDASES"/>
    <property type="match status" value="1"/>
</dbReference>
<accession>A0A2S0WQW9</accession>
<dbReference type="Proteomes" id="UP000244384">
    <property type="component" value="Chromosome"/>
</dbReference>
<dbReference type="GO" id="GO:0012505">
    <property type="term" value="C:endomembrane system"/>
    <property type="evidence" value="ECO:0007669"/>
    <property type="project" value="TreeGrafter"/>
</dbReference>
<dbReference type="SUPFAM" id="SSF75304">
    <property type="entry name" value="Amidase signature (AS) enzymes"/>
    <property type="match status" value="1"/>
</dbReference>
<evidence type="ECO:0000313" key="2">
    <source>
        <dbReference type="EMBL" id="AWB93721.1"/>
    </source>
</evidence>
<dbReference type="OrthoDB" id="9811471at2"/>
<accession>A0A5F2ELZ9</accession>
<dbReference type="InterPro" id="IPR052739">
    <property type="entry name" value="FAAH2"/>
</dbReference>
<dbReference type="InterPro" id="IPR036928">
    <property type="entry name" value="AS_sf"/>
</dbReference>
<dbReference type="PANTHER" id="PTHR43372">
    <property type="entry name" value="FATTY-ACID AMIDE HYDROLASE"/>
    <property type="match status" value="1"/>
</dbReference>
<protein>
    <submittedName>
        <fullName evidence="2">Amidase</fullName>
    </submittedName>
</protein>
<keyword evidence="3" id="KW-1185">Reference proteome</keyword>
<dbReference type="InterPro" id="IPR020556">
    <property type="entry name" value="Amidase_CS"/>
</dbReference>
<dbReference type="Gene3D" id="3.90.1300.10">
    <property type="entry name" value="Amidase signature (AS) domain"/>
    <property type="match status" value="1"/>
</dbReference>
<dbReference type="Pfam" id="PF01425">
    <property type="entry name" value="Amidase"/>
    <property type="match status" value="1"/>
</dbReference>
<evidence type="ECO:0000259" key="1">
    <source>
        <dbReference type="Pfam" id="PF01425"/>
    </source>
</evidence>
<reference evidence="3" key="1">
    <citation type="submission" date="2018-01" db="EMBL/GenBank/DDBJ databases">
        <authorList>
            <person name="Li J."/>
        </authorList>
    </citation>
    <scope>NUCLEOTIDE SEQUENCE [LARGE SCALE GENOMIC DNA]</scope>
    <source>
        <strain evidence="3">592</strain>
    </source>
</reference>
<name>A0A2S0WQW9_9ACTN</name>